<proteinExistence type="predicted"/>
<dbReference type="WBParaSite" id="nRc.2.0.1.t01769-RA">
    <property type="protein sequence ID" value="nRc.2.0.1.t01769-RA"/>
    <property type="gene ID" value="nRc.2.0.1.g01769"/>
</dbReference>
<protein>
    <submittedName>
        <fullName evidence="2">Uncharacterized protein</fullName>
    </submittedName>
</protein>
<reference evidence="2" key="1">
    <citation type="submission" date="2022-11" db="UniProtKB">
        <authorList>
            <consortium name="WormBaseParasite"/>
        </authorList>
    </citation>
    <scope>IDENTIFICATION</scope>
</reference>
<organism evidence="1 2">
    <name type="scientific">Romanomermis culicivorax</name>
    <name type="common">Nematode worm</name>
    <dbReference type="NCBI Taxonomy" id="13658"/>
    <lineage>
        <taxon>Eukaryota</taxon>
        <taxon>Metazoa</taxon>
        <taxon>Ecdysozoa</taxon>
        <taxon>Nematoda</taxon>
        <taxon>Enoplea</taxon>
        <taxon>Dorylaimia</taxon>
        <taxon>Mermithida</taxon>
        <taxon>Mermithoidea</taxon>
        <taxon>Mermithidae</taxon>
        <taxon>Romanomermis</taxon>
    </lineage>
</organism>
<dbReference type="AlphaFoldDB" id="A0A915HJD7"/>
<dbReference type="Proteomes" id="UP000887565">
    <property type="component" value="Unplaced"/>
</dbReference>
<name>A0A915HJD7_ROMCU</name>
<evidence type="ECO:0000313" key="2">
    <source>
        <dbReference type="WBParaSite" id="nRc.2.0.1.t01769-RA"/>
    </source>
</evidence>
<sequence>MEVESILVHEDYQLYPINYEAGILTMIKLKNAVQILETTASISVSENPISSASRCFVGAGGPMDYHLTVEYGT</sequence>
<keyword evidence="1" id="KW-1185">Reference proteome</keyword>
<evidence type="ECO:0000313" key="1">
    <source>
        <dbReference type="Proteomes" id="UP000887565"/>
    </source>
</evidence>
<accession>A0A915HJD7</accession>